<dbReference type="Pfam" id="PF00702">
    <property type="entry name" value="Hydrolase"/>
    <property type="match status" value="1"/>
</dbReference>
<dbReference type="InterPro" id="IPR023214">
    <property type="entry name" value="HAD_sf"/>
</dbReference>
<dbReference type="Gene3D" id="1.10.150.750">
    <property type="match status" value="1"/>
</dbReference>
<comment type="caution">
    <text evidence="2">The sequence shown here is derived from an EMBL/GenBank/DDBJ whole genome shotgun (WGS) entry which is preliminary data.</text>
</comment>
<dbReference type="GO" id="GO:0019120">
    <property type="term" value="F:hydrolase activity, acting on acid halide bonds, in C-halide compounds"/>
    <property type="evidence" value="ECO:0007669"/>
    <property type="project" value="InterPro"/>
</dbReference>
<dbReference type="InterPro" id="IPR006328">
    <property type="entry name" value="2-HAD"/>
</dbReference>
<dbReference type="SFLD" id="SFLDS00003">
    <property type="entry name" value="Haloacid_Dehalogenase"/>
    <property type="match status" value="1"/>
</dbReference>
<dbReference type="InterPro" id="IPR006439">
    <property type="entry name" value="HAD-SF_hydro_IA"/>
</dbReference>
<dbReference type="NCBIfam" id="TIGR01493">
    <property type="entry name" value="HAD-SF-IA-v2"/>
    <property type="match status" value="1"/>
</dbReference>
<dbReference type="InterPro" id="IPR051540">
    <property type="entry name" value="S-2-haloacid_dehalogenase"/>
</dbReference>
<name>A0A2J7TFD2_METSI</name>
<dbReference type="PANTHER" id="PTHR43316:SF3">
    <property type="entry name" value="HALOACID DEHALOGENASE, TYPE II (AFU_ORTHOLOGUE AFUA_2G07750)-RELATED"/>
    <property type="match status" value="1"/>
</dbReference>
<keyword evidence="1" id="KW-0378">Hydrolase</keyword>
<evidence type="ECO:0000313" key="2">
    <source>
        <dbReference type="EMBL" id="PNG25477.1"/>
    </source>
</evidence>
<reference evidence="2 3" key="1">
    <citation type="submission" date="2017-10" db="EMBL/GenBank/DDBJ databases">
        <title>Genome announcement of Methylocella silvestris TVC from permafrost.</title>
        <authorList>
            <person name="Wang J."/>
            <person name="Geng K."/>
            <person name="Ul-Haque F."/>
            <person name="Crombie A.T."/>
            <person name="Street L.E."/>
            <person name="Wookey P.A."/>
            <person name="Murrell J.C."/>
            <person name="Pratscher J."/>
        </authorList>
    </citation>
    <scope>NUCLEOTIDE SEQUENCE [LARGE SCALE GENOMIC DNA]</scope>
    <source>
        <strain evidence="2 3">TVC</strain>
    </source>
</reference>
<protein>
    <submittedName>
        <fullName evidence="2">Haloacid dehalogenase type II</fullName>
    </submittedName>
</protein>
<evidence type="ECO:0000256" key="1">
    <source>
        <dbReference type="ARBA" id="ARBA00022801"/>
    </source>
</evidence>
<dbReference type="OrthoDB" id="9785638at2"/>
<dbReference type="SFLD" id="SFLDG01129">
    <property type="entry name" value="C1.5:_HAD__Beta-PGM__Phosphata"/>
    <property type="match status" value="1"/>
</dbReference>
<organism evidence="2 3">
    <name type="scientific">Methylocella silvestris</name>
    <dbReference type="NCBI Taxonomy" id="199596"/>
    <lineage>
        <taxon>Bacteria</taxon>
        <taxon>Pseudomonadati</taxon>
        <taxon>Pseudomonadota</taxon>
        <taxon>Alphaproteobacteria</taxon>
        <taxon>Hyphomicrobiales</taxon>
        <taxon>Beijerinckiaceae</taxon>
        <taxon>Methylocella</taxon>
    </lineage>
</organism>
<dbReference type="Gene3D" id="3.40.50.1000">
    <property type="entry name" value="HAD superfamily/HAD-like"/>
    <property type="match status" value="1"/>
</dbReference>
<dbReference type="InterPro" id="IPR036412">
    <property type="entry name" value="HAD-like_sf"/>
</dbReference>
<dbReference type="EMBL" id="PDZR01000015">
    <property type="protein sequence ID" value="PNG25477.1"/>
    <property type="molecule type" value="Genomic_DNA"/>
</dbReference>
<dbReference type="PANTHER" id="PTHR43316">
    <property type="entry name" value="HYDROLASE, HALOACID DELAHOGENASE-RELATED"/>
    <property type="match status" value="1"/>
</dbReference>
<evidence type="ECO:0000313" key="3">
    <source>
        <dbReference type="Proteomes" id="UP000236286"/>
    </source>
</evidence>
<sequence length="291" mass="30994">MRENFTFIPQIGGRSIAEGRLGVNDLSARGRSAPALSVKAASFRGFFVSDATPLNLNVKALFFDVFGTLVDWRGGVAREAEALLAPLGYRLDWPAFADAWRGEYQTGMEEVRSGRIAFAKLDLIHRRNLDRILPRFGLGGAPEAALGELNLAWRRLDAWPDVAAGLGALREAFLIAPVSNGNISLLVALARRNGFPFDAILGAEIACAYKPAPEVYLSAAAALDLPPSACLMVAAHSDDLAAAAACGLRTAHIARPLEFGPGGKGERAPEIQTDFVAADISDLARRLGATE</sequence>
<dbReference type="SUPFAM" id="SSF56784">
    <property type="entry name" value="HAD-like"/>
    <property type="match status" value="1"/>
</dbReference>
<dbReference type="AlphaFoldDB" id="A0A2J7TFD2"/>
<dbReference type="NCBIfam" id="TIGR01428">
    <property type="entry name" value="HAD_type_II"/>
    <property type="match status" value="1"/>
</dbReference>
<gene>
    <name evidence="2" type="ORF">CR492_13215</name>
</gene>
<dbReference type="PRINTS" id="PR00413">
    <property type="entry name" value="HADHALOGNASE"/>
</dbReference>
<proteinExistence type="predicted"/>
<accession>A0A2J7TFD2</accession>
<dbReference type="Proteomes" id="UP000236286">
    <property type="component" value="Unassembled WGS sequence"/>
</dbReference>